<keyword evidence="4" id="KW-1185">Reference proteome</keyword>
<proteinExistence type="predicted"/>
<dbReference type="AlphaFoldDB" id="A0A844FW75"/>
<feature type="region of interest" description="Disordered" evidence="1">
    <location>
        <begin position="263"/>
        <end position="340"/>
    </location>
</feature>
<evidence type="ECO:0000313" key="4">
    <source>
        <dbReference type="Proteomes" id="UP000442619"/>
    </source>
</evidence>
<dbReference type="Pfam" id="PF04468">
    <property type="entry name" value="PSP1"/>
    <property type="match status" value="1"/>
</dbReference>
<dbReference type="InterPro" id="IPR007557">
    <property type="entry name" value="PSP1_C"/>
</dbReference>
<organism evidence="3 4">
    <name type="scientific">Sharpea porci</name>
    <dbReference type="NCBI Taxonomy" id="2652286"/>
    <lineage>
        <taxon>Bacteria</taxon>
        <taxon>Bacillati</taxon>
        <taxon>Bacillota</taxon>
        <taxon>Erysipelotrichia</taxon>
        <taxon>Erysipelotrichales</taxon>
        <taxon>Coprobacillaceae</taxon>
        <taxon>Sharpea</taxon>
    </lineage>
</organism>
<name>A0A844FW75_9FIRM</name>
<dbReference type="RefSeq" id="WP_154518023.1">
    <property type="nucleotide sequence ID" value="NZ_VUNM01000031.1"/>
</dbReference>
<reference evidence="3 4" key="1">
    <citation type="submission" date="2019-08" db="EMBL/GenBank/DDBJ databases">
        <title>In-depth cultivation of the pig gut microbiome towards novel bacterial diversity and tailored functional studies.</title>
        <authorList>
            <person name="Wylensek D."/>
            <person name="Hitch T.C.A."/>
            <person name="Clavel T."/>
        </authorList>
    </citation>
    <scope>NUCLEOTIDE SEQUENCE [LARGE SCALE GENOMIC DNA]</scope>
    <source>
        <strain evidence="3 4">CA-Schmier-601-WT-3</strain>
    </source>
</reference>
<evidence type="ECO:0000259" key="2">
    <source>
        <dbReference type="PROSITE" id="PS51411"/>
    </source>
</evidence>
<dbReference type="PANTHER" id="PTHR43830">
    <property type="entry name" value="PROTEIN PSP1"/>
    <property type="match status" value="1"/>
</dbReference>
<dbReference type="PANTHER" id="PTHR43830:SF3">
    <property type="entry name" value="PROTEIN PSP1"/>
    <property type="match status" value="1"/>
</dbReference>
<feature type="compositionally biased region" description="Basic and acidic residues" evidence="1">
    <location>
        <begin position="263"/>
        <end position="292"/>
    </location>
</feature>
<feature type="domain" description="PSP1 C-terminal" evidence="2">
    <location>
        <begin position="60"/>
        <end position="145"/>
    </location>
</feature>
<dbReference type="Proteomes" id="UP000442619">
    <property type="component" value="Unassembled WGS sequence"/>
</dbReference>
<sequence>MDRLAAVRFNNGAKSYYFSTTLDLVKGDKVVVETIRGLELGEVIADLKDMSEFNLNTELKSVKRRANRADLEVYEINKIKAEKAFQICKEIVDESGLDMRMISCEYTLDASKVIFMYTADERVDFRELLKKLASVFKCRIELRQIGPRDKAKVIGGLGTCGLPLCCNSFLGEFDGVSINMAKNQLLAINIDKISGACGRLLCCLKYEDEAYTDLKKKFPKIGSKVNYDGKSVKVVGLNVISDLVKIDDNGNISFIGLDEIEKEKPHNNKPRKEEREFNKKPRYKEVSKKDQNTESQTKTVAPKKENTNRKESSKQKSSHRPHHNHKRTQNQKGNTSNGRS</sequence>
<dbReference type="EMBL" id="VUNM01000031">
    <property type="protein sequence ID" value="MST89984.1"/>
    <property type="molecule type" value="Genomic_DNA"/>
</dbReference>
<comment type="caution">
    <text evidence="3">The sequence shown here is derived from an EMBL/GenBank/DDBJ whole genome shotgun (WGS) entry which is preliminary data.</text>
</comment>
<feature type="compositionally biased region" description="Polar residues" evidence="1">
    <location>
        <begin position="330"/>
        <end position="340"/>
    </location>
</feature>
<evidence type="ECO:0000313" key="3">
    <source>
        <dbReference type="EMBL" id="MST89984.1"/>
    </source>
</evidence>
<dbReference type="PROSITE" id="PS51411">
    <property type="entry name" value="PSP1_C"/>
    <property type="match status" value="1"/>
</dbReference>
<accession>A0A844FW75</accession>
<feature type="compositionally biased region" description="Basic residues" evidence="1">
    <location>
        <begin position="316"/>
        <end position="329"/>
    </location>
</feature>
<protein>
    <submittedName>
        <fullName evidence="3">Stage 0 sporulation family protein</fullName>
    </submittedName>
</protein>
<dbReference type="GO" id="GO:0005737">
    <property type="term" value="C:cytoplasm"/>
    <property type="evidence" value="ECO:0007669"/>
    <property type="project" value="TreeGrafter"/>
</dbReference>
<feature type="compositionally biased region" description="Basic and acidic residues" evidence="1">
    <location>
        <begin position="302"/>
        <end position="314"/>
    </location>
</feature>
<evidence type="ECO:0000256" key="1">
    <source>
        <dbReference type="SAM" id="MobiDB-lite"/>
    </source>
</evidence>
<gene>
    <name evidence="3" type="ORF">FYJ79_10450</name>
</gene>
<dbReference type="InterPro" id="IPR047767">
    <property type="entry name" value="PSP1-like"/>
</dbReference>
<dbReference type="NCBIfam" id="NF041131">
    <property type="entry name" value="RicT_YaaT_fam"/>
    <property type="match status" value="1"/>
</dbReference>